<organism evidence="2 3">
    <name type="scientific">Pseudomarimonas arenosa</name>
    <dbReference type="NCBI Taxonomy" id="2774145"/>
    <lineage>
        <taxon>Bacteria</taxon>
        <taxon>Pseudomonadati</taxon>
        <taxon>Pseudomonadota</taxon>
        <taxon>Gammaproteobacteria</taxon>
        <taxon>Lysobacterales</taxon>
        <taxon>Lysobacteraceae</taxon>
        <taxon>Pseudomarimonas</taxon>
    </lineage>
</organism>
<dbReference type="NCBIfam" id="NF033681">
    <property type="entry name" value="ExeM_NucH_DNase"/>
    <property type="match status" value="1"/>
</dbReference>
<evidence type="ECO:0000259" key="1">
    <source>
        <dbReference type="Pfam" id="PF03372"/>
    </source>
</evidence>
<evidence type="ECO:0000313" key="3">
    <source>
        <dbReference type="Proteomes" id="UP000613768"/>
    </source>
</evidence>
<dbReference type="CDD" id="cd10283">
    <property type="entry name" value="MnuA_DNase1-like"/>
    <property type="match status" value="1"/>
</dbReference>
<dbReference type="AlphaFoldDB" id="A0AAW3ZPJ3"/>
<dbReference type="SUPFAM" id="SSF56219">
    <property type="entry name" value="DNase I-like"/>
    <property type="match status" value="1"/>
</dbReference>
<name>A0AAW3ZPJ3_9GAMM</name>
<dbReference type="CDD" id="cd04486">
    <property type="entry name" value="YhcR_OBF_like"/>
    <property type="match status" value="1"/>
</dbReference>
<accession>A0AAW3ZPJ3</accession>
<reference evidence="2 3" key="1">
    <citation type="submission" date="2020-09" db="EMBL/GenBank/DDBJ databases">
        <title>Pseudoxanthomonas sp. CAU 1598 isolated from sand of Yaerae Beach.</title>
        <authorList>
            <person name="Kim W."/>
        </authorList>
    </citation>
    <scope>NUCLEOTIDE SEQUENCE [LARGE SCALE GENOMIC DNA]</scope>
    <source>
        <strain evidence="2 3">CAU 1598</strain>
    </source>
</reference>
<dbReference type="EMBL" id="JACYTR010000033">
    <property type="protein sequence ID" value="MBD8526840.1"/>
    <property type="molecule type" value="Genomic_DNA"/>
</dbReference>
<dbReference type="PANTHER" id="PTHR42834">
    <property type="entry name" value="ENDONUCLEASE/EXONUCLEASE/PHOSPHATASE FAMILY PROTEIN (AFU_ORTHOLOGUE AFUA_3G09210)"/>
    <property type="match status" value="1"/>
</dbReference>
<gene>
    <name evidence="2" type="ORF">IFO71_13950</name>
</gene>
<evidence type="ECO:0000313" key="2">
    <source>
        <dbReference type="EMBL" id="MBD8526840.1"/>
    </source>
</evidence>
<dbReference type="InterPro" id="IPR005135">
    <property type="entry name" value="Endo/exonuclease/phosphatase"/>
</dbReference>
<keyword evidence="3" id="KW-1185">Reference proteome</keyword>
<keyword evidence="2" id="KW-0255">Endonuclease</keyword>
<dbReference type="PANTHER" id="PTHR42834:SF1">
    <property type="entry name" value="ENDONUCLEASE_EXONUCLEASE_PHOSPHATASE FAMILY PROTEIN (AFU_ORTHOLOGUE AFUA_3G09210)"/>
    <property type="match status" value="1"/>
</dbReference>
<sequence>MDAGQSAVTQARQSPVNAALEAAFSCHRLLRPAALALSLGLLLGCQPGAETNAGPVASLEESALRNIGALQGRDTRSPYEGRTVSVQGVVTANVVNGLGGFFLQDATGAEDGDLATADAVFVEWAKGQQPKIRRGDRLSVHGRVVERGDGAASMTTLSEAKIEVLGRAAVRITELQQAPRRLQDWEALEGMWIRIKAPLTVTGNASLHSYGELVTAFDGELFNPTELHPPGPKSRALAEDNLRRSLLLDDARQSSHPERLWFLEQMPDAEHSLRAGSRLFDVEGVLDQRFGQRRLQLTAKLGTIEHAERPPPPSGPEGLRVAGINLHNLFNGDGRGKGFPTERGAASLAEYRRQRDKLVQLISALRPDIAALSEVENDGNDAKAAISDLLAELNKQLLAVSSVPEGAEPPRYQLVADADLRQDPIRVALIYRADLLQPVGEPLSLARGPFGDGRRPPLAQSFRSADGGVPFTVVANHLKSKGGCPSGDNELGNRDQGDGQGCWNQARVEAARALDAWIKEDPTGSGSPYRLLIGDLNAHSQEDPLRLLRSLGWRDALPLNGEGPRPTSYRFDGRAGRLDHILISPELQSALLFATSWPANSAESQLFGYKRGTDSSPYGASDHDPVLAIFDLTKLRQP</sequence>
<keyword evidence="2" id="KW-0540">Nuclease</keyword>
<keyword evidence="2" id="KW-0378">Hydrolase</keyword>
<proteinExistence type="predicted"/>
<dbReference type="InterPro" id="IPR047971">
    <property type="entry name" value="ExeM-like"/>
</dbReference>
<feature type="domain" description="Endonuclease/exonuclease/phosphatase" evidence="1">
    <location>
        <begin position="345"/>
        <end position="623"/>
    </location>
</feature>
<dbReference type="Proteomes" id="UP000613768">
    <property type="component" value="Unassembled WGS sequence"/>
</dbReference>
<dbReference type="RefSeq" id="WP_192030262.1">
    <property type="nucleotide sequence ID" value="NZ_JACYTR010000033.1"/>
</dbReference>
<protein>
    <submittedName>
        <fullName evidence="2">ExeM/NucH family extracellular endonuclease</fullName>
    </submittedName>
</protein>
<dbReference type="InterPro" id="IPR036691">
    <property type="entry name" value="Endo/exonu/phosph_ase_sf"/>
</dbReference>
<dbReference type="Gene3D" id="3.60.10.10">
    <property type="entry name" value="Endonuclease/exonuclease/phosphatase"/>
    <property type="match status" value="1"/>
</dbReference>
<comment type="caution">
    <text evidence="2">The sequence shown here is derived from an EMBL/GenBank/DDBJ whole genome shotgun (WGS) entry which is preliminary data.</text>
</comment>
<dbReference type="GO" id="GO:0004519">
    <property type="term" value="F:endonuclease activity"/>
    <property type="evidence" value="ECO:0007669"/>
    <property type="project" value="UniProtKB-KW"/>
</dbReference>
<dbReference type="Pfam" id="PF03372">
    <property type="entry name" value="Exo_endo_phos"/>
    <property type="match status" value="1"/>
</dbReference>